<protein>
    <submittedName>
        <fullName evidence="1">Uncharacterized protein</fullName>
    </submittedName>
</protein>
<evidence type="ECO:0000313" key="2">
    <source>
        <dbReference type="Proteomes" id="UP000635477"/>
    </source>
</evidence>
<proteinExistence type="predicted"/>
<dbReference type="AlphaFoldDB" id="A0A8H4ULT8"/>
<gene>
    <name evidence="1" type="ORF">FZEAL_4762</name>
</gene>
<dbReference type="Proteomes" id="UP000635477">
    <property type="component" value="Unassembled WGS sequence"/>
</dbReference>
<dbReference type="EMBL" id="JABEYC010000328">
    <property type="protein sequence ID" value="KAF4978965.1"/>
    <property type="molecule type" value="Genomic_DNA"/>
</dbReference>
<reference evidence="1" key="2">
    <citation type="submission" date="2020-05" db="EMBL/GenBank/DDBJ databases">
        <authorList>
            <person name="Kim H.-S."/>
            <person name="Proctor R.H."/>
            <person name="Brown D.W."/>
        </authorList>
    </citation>
    <scope>NUCLEOTIDE SEQUENCE</scope>
    <source>
        <strain evidence="1">NRRL 22465</strain>
    </source>
</reference>
<sequence length="122" mass="13669">MPCGPSTLGVVRNRKRKEPDRLRNSRSSFWNRPVPGQRCPTRLGISPRASLYMMLYMCVYRGQRPYAHHVGGNVDDDPVRSLLILLPTGSFAPEIAADQGSYEGLLAERSKIDAVPKLFALR</sequence>
<evidence type="ECO:0000313" key="1">
    <source>
        <dbReference type="EMBL" id="KAF4978965.1"/>
    </source>
</evidence>
<reference evidence="1" key="1">
    <citation type="journal article" date="2020" name="BMC Genomics">
        <title>Correction to: Identification and distribution of gene clusters required for synthesis of sphingolipid metabolism inhibitors in diverse species of the filamentous fungus Fusarium.</title>
        <authorList>
            <person name="Kim H.S."/>
            <person name="Lohmar J.M."/>
            <person name="Busman M."/>
            <person name="Brown D.W."/>
            <person name="Naumann T.A."/>
            <person name="Divon H.H."/>
            <person name="Lysoe E."/>
            <person name="Uhlig S."/>
            <person name="Proctor R.H."/>
        </authorList>
    </citation>
    <scope>NUCLEOTIDE SEQUENCE</scope>
    <source>
        <strain evidence="1">NRRL 22465</strain>
    </source>
</reference>
<name>A0A8H4ULT8_9HYPO</name>
<comment type="caution">
    <text evidence="1">The sequence shown here is derived from an EMBL/GenBank/DDBJ whole genome shotgun (WGS) entry which is preliminary data.</text>
</comment>
<organism evidence="1 2">
    <name type="scientific">Fusarium zealandicum</name>
    <dbReference type="NCBI Taxonomy" id="1053134"/>
    <lineage>
        <taxon>Eukaryota</taxon>
        <taxon>Fungi</taxon>
        <taxon>Dikarya</taxon>
        <taxon>Ascomycota</taxon>
        <taxon>Pezizomycotina</taxon>
        <taxon>Sordariomycetes</taxon>
        <taxon>Hypocreomycetidae</taxon>
        <taxon>Hypocreales</taxon>
        <taxon>Nectriaceae</taxon>
        <taxon>Fusarium</taxon>
        <taxon>Fusarium staphyleae species complex</taxon>
    </lineage>
</organism>
<accession>A0A8H4ULT8</accession>
<keyword evidence="2" id="KW-1185">Reference proteome</keyword>